<evidence type="ECO:0000256" key="3">
    <source>
        <dbReference type="ARBA" id="ARBA00012929"/>
    </source>
</evidence>
<evidence type="ECO:0000259" key="7">
    <source>
        <dbReference type="Pfam" id="PF04321"/>
    </source>
</evidence>
<dbReference type="AlphaFoldDB" id="A0AA86TDL1"/>
<name>A0AA86TDL1_9BACT</name>
<dbReference type="KEGG" id="nti:DNFV4_03104"/>
<keyword evidence="6" id="KW-0560">Oxidoreductase</keyword>
<comment type="function">
    <text evidence="6">Catalyzes the reduction of dTDP-6-deoxy-L-lyxo-4-hexulose to yield dTDP-L-rhamnose.</text>
</comment>
<dbReference type="Gene3D" id="3.90.25.10">
    <property type="entry name" value="UDP-galactose 4-epimerase, domain 1"/>
    <property type="match status" value="1"/>
</dbReference>
<comment type="catalytic activity">
    <reaction evidence="5">
        <text>dTDP-beta-L-rhamnose + NADP(+) = dTDP-4-dehydro-beta-L-rhamnose + NADPH + H(+)</text>
        <dbReference type="Rhea" id="RHEA:21796"/>
        <dbReference type="ChEBI" id="CHEBI:15378"/>
        <dbReference type="ChEBI" id="CHEBI:57510"/>
        <dbReference type="ChEBI" id="CHEBI:57783"/>
        <dbReference type="ChEBI" id="CHEBI:58349"/>
        <dbReference type="ChEBI" id="CHEBI:62830"/>
        <dbReference type="EC" id="1.1.1.133"/>
    </reaction>
</comment>
<keyword evidence="6" id="KW-0521">NADP</keyword>
<keyword evidence="9" id="KW-1185">Reference proteome</keyword>
<evidence type="ECO:0000256" key="5">
    <source>
        <dbReference type="ARBA" id="ARBA00048200"/>
    </source>
</evidence>
<proteinExistence type="inferred from homology"/>
<feature type="domain" description="RmlD-like substrate binding" evidence="7">
    <location>
        <begin position="1"/>
        <end position="272"/>
    </location>
</feature>
<evidence type="ECO:0000256" key="1">
    <source>
        <dbReference type="ARBA" id="ARBA00004781"/>
    </source>
</evidence>
<dbReference type="Gene3D" id="3.40.50.720">
    <property type="entry name" value="NAD(P)-binding Rossmann-like Domain"/>
    <property type="match status" value="1"/>
</dbReference>
<dbReference type="EMBL" id="OX365700">
    <property type="protein sequence ID" value="CAI4032674.1"/>
    <property type="molecule type" value="Genomic_DNA"/>
</dbReference>
<evidence type="ECO:0000256" key="6">
    <source>
        <dbReference type="RuleBase" id="RU364082"/>
    </source>
</evidence>
<dbReference type="GO" id="GO:0005829">
    <property type="term" value="C:cytosol"/>
    <property type="evidence" value="ECO:0007669"/>
    <property type="project" value="TreeGrafter"/>
</dbReference>
<organism evidence="8 9">
    <name type="scientific">Nitrospira tepida</name>
    <dbReference type="NCBI Taxonomy" id="2973512"/>
    <lineage>
        <taxon>Bacteria</taxon>
        <taxon>Pseudomonadati</taxon>
        <taxon>Nitrospirota</taxon>
        <taxon>Nitrospiria</taxon>
        <taxon>Nitrospirales</taxon>
        <taxon>Nitrospiraceae</taxon>
        <taxon>Nitrospira</taxon>
    </lineage>
</organism>
<dbReference type="NCBIfam" id="TIGR01214">
    <property type="entry name" value="rmlD"/>
    <property type="match status" value="1"/>
</dbReference>
<gene>
    <name evidence="8" type="ORF">DNFV4_03104</name>
</gene>
<evidence type="ECO:0000256" key="2">
    <source>
        <dbReference type="ARBA" id="ARBA00010944"/>
    </source>
</evidence>
<evidence type="ECO:0000313" key="8">
    <source>
        <dbReference type="EMBL" id="CAI4032674.1"/>
    </source>
</evidence>
<dbReference type="Proteomes" id="UP001179121">
    <property type="component" value="Chromosome"/>
</dbReference>
<dbReference type="GO" id="GO:0019305">
    <property type="term" value="P:dTDP-rhamnose biosynthetic process"/>
    <property type="evidence" value="ECO:0007669"/>
    <property type="project" value="TreeGrafter"/>
</dbReference>
<dbReference type="InterPro" id="IPR005913">
    <property type="entry name" value="dTDP_dehydrorham_reduct"/>
</dbReference>
<comment type="pathway">
    <text evidence="1 6">Carbohydrate biosynthesis; dTDP-L-rhamnose biosynthesis.</text>
</comment>
<dbReference type="Pfam" id="PF04321">
    <property type="entry name" value="RmlD_sub_bind"/>
    <property type="match status" value="1"/>
</dbReference>
<dbReference type="PANTHER" id="PTHR10491:SF4">
    <property type="entry name" value="METHIONINE ADENOSYLTRANSFERASE 2 SUBUNIT BETA"/>
    <property type="match status" value="1"/>
</dbReference>
<sequence length="285" mass="31106">MRVFVTGANGQVGQEVARVLKGESLYLATHGTDDVSDRRIVETIVREQPDLVIHAAAMTDVDACERDPDAAYRVNEEGTRLVARGAAQAGAFLIAISTDYVFDGDKGAPYVESDRPNPINVYGHSKLAGEQAALSETDRVCLVRTAWVFGLGKHHFITMVLNRLRQGEPVRAVIDKYGSPTLAKDLVATMLRLAERKATGIYHVAGAGSCNWFEYAEHILKSVGRSHPLEPIQFADLNRPARRPANTALASERLPALGLSMRGWREMVEDYLLTHESTAAGPVAT</sequence>
<dbReference type="InterPro" id="IPR029903">
    <property type="entry name" value="RmlD-like-bd"/>
</dbReference>
<evidence type="ECO:0000313" key="9">
    <source>
        <dbReference type="Proteomes" id="UP001179121"/>
    </source>
</evidence>
<dbReference type="InterPro" id="IPR036291">
    <property type="entry name" value="NAD(P)-bd_dom_sf"/>
</dbReference>
<reference evidence="8" key="1">
    <citation type="submission" date="2022-10" db="EMBL/GenBank/DDBJ databases">
        <authorList>
            <person name="Koch H."/>
        </authorList>
    </citation>
    <scope>NUCLEOTIDE SEQUENCE</scope>
    <source>
        <strain evidence="8">DNF</strain>
    </source>
</reference>
<dbReference type="EC" id="1.1.1.133" evidence="3 6"/>
<dbReference type="SUPFAM" id="SSF51735">
    <property type="entry name" value="NAD(P)-binding Rossmann-fold domains"/>
    <property type="match status" value="1"/>
</dbReference>
<dbReference type="CDD" id="cd05254">
    <property type="entry name" value="dTDP_HR_like_SDR_e"/>
    <property type="match status" value="1"/>
</dbReference>
<protein>
    <recommendedName>
        <fullName evidence="4 6">dTDP-4-dehydrorhamnose reductase</fullName>
        <ecNumber evidence="3 6">1.1.1.133</ecNumber>
    </recommendedName>
</protein>
<dbReference type="GO" id="GO:0008831">
    <property type="term" value="F:dTDP-4-dehydrorhamnose reductase activity"/>
    <property type="evidence" value="ECO:0007669"/>
    <property type="project" value="UniProtKB-EC"/>
</dbReference>
<dbReference type="PANTHER" id="PTHR10491">
    <property type="entry name" value="DTDP-4-DEHYDRORHAMNOSE REDUCTASE"/>
    <property type="match status" value="1"/>
</dbReference>
<evidence type="ECO:0000256" key="4">
    <source>
        <dbReference type="ARBA" id="ARBA00017099"/>
    </source>
</evidence>
<accession>A0AA86TDL1</accession>
<comment type="similarity">
    <text evidence="2 6">Belongs to the dTDP-4-dehydrorhamnose reductase family.</text>
</comment>